<reference evidence="3" key="1">
    <citation type="journal article" date="2012" name="Science">
        <title>The Paleozoic origin of enzymatic lignin decomposition reconstructed from 31 fungal genomes.</title>
        <authorList>
            <person name="Floudas D."/>
            <person name="Binder M."/>
            <person name="Riley R."/>
            <person name="Barry K."/>
            <person name="Blanchette R.A."/>
            <person name="Henrissat B."/>
            <person name="Martinez A.T."/>
            <person name="Otillar R."/>
            <person name="Spatafora J.W."/>
            <person name="Yadav J.S."/>
            <person name="Aerts A."/>
            <person name="Benoit I."/>
            <person name="Boyd A."/>
            <person name="Carlson A."/>
            <person name="Copeland A."/>
            <person name="Coutinho P.M."/>
            <person name="de Vries R.P."/>
            <person name="Ferreira P."/>
            <person name="Findley K."/>
            <person name="Foster B."/>
            <person name="Gaskell J."/>
            <person name="Glotzer D."/>
            <person name="Gorecki P."/>
            <person name="Heitman J."/>
            <person name="Hesse C."/>
            <person name="Hori C."/>
            <person name="Igarashi K."/>
            <person name="Jurgens J.A."/>
            <person name="Kallen N."/>
            <person name="Kersten P."/>
            <person name="Kohler A."/>
            <person name="Kuees U."/>
            <person name="Kumar T.K.A."/>
            <person name="Kuo A."/>
            <person name="LaButti K."/>
            <person name="Larrondo L.F."/>
            <person name="Lindquist E."/>
            <person name="Ling A."/>
            <person name="Lombard V."/>
            <person name="Lucas S."/>
            <person name="Lundell T."/>
            <person name="Martin R."/>
            <person name="McLaughlin D.J."/>
            <person name="Morgenstern I."/>
            <person name="Morin E."/>
            <person name="Murat C."/>
            <person name="Nagy L.G."/>
            <person name="Nolan M."/>
            <person name="Ohm R.A."/>
            <person name="Patyshakuliyeva A."/>
            <person name="Rokas A."/>
            <person name="Ruiz-Duenas F.J."/>
            <person name="Sabat G."/>
            <person name="Salamov A."/>
            <person name="Samejima M."/>
            <person name="Schmutz J."/>
            <person name="Slot J.C."/>
            <person name="St John F."/>
            <person name="Stenlid J."/>
            <person name="Sun H."/>
            <person name="Sun S."/>
            <person name="Syed K."/>
            <person name="Tsang A."/>
            <person name="Wiebenga A."/>
            <person name="Young D."/>
            <person name="Pisabarro A."/>
            <person name="Eastwood D.C."/>
            <person name="Martin F."/>
            <person name="Cullen D."/>
            <person name="Grigoriev I.V."/>
            <person name="Hibbett D.S."/>
        </authorList>
    </citation>
    <scope>NUCLEOTIDE SEQUENCE [LARGE SCALE GENOMIC DNA]</scope>
    <source>
        <strain evidence="3">FP-101664</strain>
    </source>
</reference>
<evidence type="ECO:0000313" key="3">
    <source>
        <dbReference type="Proteomes" id="UP000054317"/>
    </source>
</evidence>
<sequence length="348" mass="37914">MHMILTKSHFARPHRRGPRRPSDCTFHSTPGATRRVVQTRMVDMTTGIIAHGAEGRVSAHGQDLVAHVPGRHHACATLPRPPPRAHERAALVQRAAHVAHAQTRRRAPHRNAAPKEQTLTSNGARTAAHPPHPHGAAAVVRRSPRTPHRRVPEPYRVQRTTAHAQGKELATSSRERGERRTGGVGDVHAPPPAAHLLSPPLPGRPRPRDARGRAADAVAQATWSGASASTSATPAPNLRSHATARPWLHARIRRGEYADCRLCTGATRYACYTGPTLRGPCMQTMRRRPGVRCVSARVDGLPRCPFDEEWEDWSAGRTDSAPPPSRCPALALPVRPCPQHAMGFAWAL</sequence>
<accession>R7S611</accession>
<feature type="region of interest" description="Disordered" evidence="1">
    <location>
        <begin position="100"/>
        <end position="213"/>
    </location>
</feature>
<feature type="region of interest" description="Disordered" evidence="1">
    <location>
        <begin position="1"/>
        <end position="29"/>
    </location>
</feature>
<protein>
    <submittedName>
        <fullName evidence="2">Uncharacterized protein</fullName>
    </submittedName>
</protein>
<feature type="compositionally biased region" description="Pro residues" evidence="1">
    <location>
        <begin position="189"/>
        <end position="204"/>
    </location>
</feature>
<proteinExistence type="predicted"/>
<dbReference type="Proteomes" id="UP000054317">
    <property type="component" value="Unassembled WGS sequence"/>
</dbReference>
<dbReference type="EMBL" id="JH711983">
    <property type="protein sequence ID" value="EIW51178.1"/>
    <property type="molecule type" value="Genomic_DNA"/>
</dbReference>
<dbReference type="KEGG" id="tvs:TRAVEDRAFT_32643"/>
<organism evidence="2 3">
    <name type="scientific">Trametes versicolor (strain FP-101664)</name>
    <name type="common">White-rot fungus</name>
    <name type="synonym">Coriolus versicolor</name>
    <dbReference type="NCBI Taxonomy" id="717944"/>
    <lineage>
        <taxon>Eukaryota</taxon>
        <taxon>Fungi</taxon>
        <taxon>Dikarya</taxon>
        <taxon>Basidiomycota</taxon>
        <taxon>Agaricomycotina</taxon>
        <taxon>Agaricomycetes</taxon>
        <taxon>Polyporales</taxon>
        <taxon>Polyporaceae</taxon>
        <taxon>Trametes</taxon>
    </lineage>
</organism>
<evidence type="ECO:0000313" key="2">
    <source>
        <dbReference type="EMBL" id="EIW51178.1"/>
    </source>
</evidence>
<gene>
    <name evidence="2" type="ORF">TRAVEDRAFT_32643</name>
</gene>
<name>R7S611_TRAVS</name>
<dbReference type="GeneID" id="19413724"/>
<dbReference type="AlphaFoldDB" id="R7S611"/>
<feature type="compositionally biased region" description="Basic residues" evidence="1">
    <location>
        <begin position="9"/>
        <end position="19"/>
    </location>
</feature>
<evidence type="ECO:0000256" key="1">
    <source>
        <dbReference type="SAM" id="MobiDB-lite"/>
    </source>
</evidence>
<dbReference type="RefSeq" id="XP_008045937.1">
    <property type="nucleotide sequence ID" value="XM_008047746.1"/>
</dbReference>
<keyword evidence="3" id="KW-1185">Reference proteome</keyword>